<keyword evidence="2" id="KW-1185">Reference proteome</keyword>
<name>A0A0A1T1U2_9HYPO</name>
<dbReference type="HOGENOM" id="CLU_1705490_0_0_1"/>
<dbReference type="EMBL" id="CDHN01000003">
    <property type="protein sequence ID" value="CEJ91136.1"/>
    <property type="molecule type" value="Genomic_DNA"/>
</dbReference>
<evidence type="ECO:0008006" key="3">
    <source>
        <dbReference type="Google" id="ProtNLM"/>
    </source>
</evidence>
<reference evidence="1 2" key="1">
    <citation type="journal article" date="2015" name="Genome Announc.">
        <title>Draft Genome Sequence and Gene Annotation of the Entomopathogenic Fungus Verticillium hemipterigenum.</title>
        <authorList>
            <person name="Horn F."/>
            <person name="Habel A."/>
            <person name="Scharf D.H."/>
            <person name="Dworschak J."/>
            <person name="Brakhage A.A."/>
            <person name="Guthke R."/>
            <person name="Hertweck C."/>
            <person name="Linde J."/>
        </authorList>
    </citation>
    <scope>NUCLEOTIDE SEQUENCE [LARGE SCALE GENOMIC DNA]</scope>
</reference>
<evidence type="ECO:0000313" key="2">
    <source>
        <dbReference type="Proteomes" id="UP000039046"/>
    </source>
</evidence>
<sequence>MAPTTAALPITVVDLIDKHALETPNSIAAEWHVQDTIASLHKTFRLANQWQWSYPELTEIVKKTYGDSYWFDSSIIILWDMVIDTESWQIASTQPRTASGELDVADKDGIVHLMIQYDTEQIAAEEVENLRQDFVQILGDLVKSSSKTTVDDIV</sequence>
<dbReference type="AlphaFoldDB" id="A0A0A1T1U2"/>
<proteinExistence type="predicted"/>
<accession>A0A0A1T1U2</accession>
<evidence type="ECO:0000313" key="1">
    <source>
        <dbReference type="EMBL" id="CEJ91136.1"/>
    </source>
</evidence>
<dbReference type="Proteomes" id="UP000039046">
    <property type="component" value="Unassembled WGS sequence"/>
</dbReference>
<gene>
    <name evidence="1" type="ORF">VHEMI06869</name>
</gene>
<organism evidence="1 2">
    <name type="scientific">[Torrubiella] hemipterigena</name>
    <dbReference type="NCBI Taxonomy" id="1531966"/>
    <lineage>
        <taxon>Eukaryota</taxon>
        <taxon>Fungi</taxon>
        <taxon>Dikarya</taxon>
        <taxon>Ascomycota</taxon>
        <taxon>Pezizomycotina</taxon>
        <taxon>Sordariomycetes</taxon>
        <taxon>Hypocreomycetidae</taxon>
        <taxon>Hypocreales</taxon>
        <taxon>Clavicipitaceae</taxon>
        <taxon>Clavicipitaceae incertae sedis</taxon>
        <taxon>'Torrubiella' clade</taxon>
    </lineage>
</organism>
<protein>
    <recommendedName>
        <fullName evidence="3">Condensation domain-containing protein</fullName>
    </recommendedName>
</protein>